<accession>A0A0F9BEN4</accession>
<comment type="caution">
    <text evidence="1">The sequence shown here is derived from an EMBL/GenBank/DDBJ whole genome shotgun (WGS) entry which is preliminary data.</text>
</comment>
<proteinExistence type="predicted"/>
<protein>
    <recommendedName>
        <fullName evidence="2">5'-nucleotidase</fullName>
    </recommendedName>
</protein>
<dbReference type="AlphaFoldDB" id="A0A0F9BEN4"/>
<evidence type="ECO:0008006" key="2">
    <source>
        <dbReference type="Google" id="ProtNLM"/>
    </source>
</evidence>
<gene>
    <name evidence="1" type="ORF">LCGC14_2537550</name>
</gene>
<feature type="non-terminal residue" evidence="1">
    <location>
        <position position="118"/>
    </location>
</feature>
<reference evidence="1" key="1">
    <citation type="journal article" date="2015" name="Nature">
        <title>Complex archaea that bridge the gap between prokaryotes and eukaryotes.</title>
        <authorList>
            <person name="Spang A."/>
            <person name="Saw J.H."/>
            <person name="Jorgensen S.L."/>
            <person name="Zaremba-Niedzwiedzka K."/>
            <person name="Martijn J."/>
            <person name="Lind A.E."/>
            <person name="van Eijk R."/>
            <person name="Schleper C."/>
            <person name="Guy L."/>
            <person name="Ettema T.J."/>
        </authorList>
    </citation>
    <scope>NUCLEOTIDE SEQUENCE</scope>
</reference>
<organism evidence="1">
    <name type="scientific">marine sediment metagenome</name>
    <dbReference type="NCBI Taxonomy" id="412755"/>
    <lineage>
        <taxon>unclassified sequences</taxon>
        <taxon>metagenomes</taxon>
        <taxon>ecological metagenomes</taxon>
    </lineage>
</organism>
<evidence type="ECO:0000313" key="1">
    <source>
        <dbReference type="EMBL" id="KKL12262.1"/>
    </source>
</evidence>
<sequence length="118" mass="13755">MQPLRIGVDIDGVLASGFHEEAARILGKPKGWLPDQWNYGMKWEELGKLLDKIFSVEDLWRWSPAKIENCEALANFLVNHIDDVELFYITARRQCAGWMSLQRQTRFWLGQQGLYQSN</sequence>
<name>A0A0F9BEN4_9ZZZZ</name>
<dbReference type="EMBL" id="LAZR01041333">
    <property type="protein sequence ID" value="KKL12262.1"/>
    <property type="molecule type" value="Genomic_DNA"/>
</dbReference>